<dbReference type="Proteomes" id="UP000228681">
    <property type="component" value="Unassembled WGS sequence"/>
</dbReference>
<dbReference type="EC" id="2.1.2.2" evidence="2"/>
<feature type="domain" description="Formyl transferase N-terminal" evidence="5">
    <location>
        <begin position="3"/>
        <end position="188"/>
    </location>
</feature>
<keyword evidence="3" id="KW-0808">Transferase</keyword>
<proteinExistence type="predicted"/>
<comment type="pathway">
    <text evidence="1">Purine metabolism; IMP biosynthesis via de novo pathway; N(2)-formyl-N(1)-(5-phospho-D-ribosyl)glycinamide from N(1)-(5-phospho-D-ribosyl)glycinamide (10-formyl THF route): step 1/1.</text>
</comment>
<dbReference type="SUPFAM" id="SSF53328">
    <property type="entry name" value="Formyltransferase"/>
    <property type="match status" value="1"/>
</dbReference>
<accession>A0A2G9Z2Y3</accession>
<dbReference type="GO" id="GO:0004644">
    <property type="term" value="F:phosphoribosylglycinamide formyltransferase activity"/>
    <property type="evidence" value="ECO:0007669"/>
    <property type="project" value="UniProtKB-EC"/>
</dbReference>
<dbReference type="PANTHER" id="PTHR43369:SF2">
    <property type="entry name" value="PHOSPHORIBOSYLGLYCINAMIDE FORMYLTRANSFERASE"/>
    <property type="match status" value="1"/>
</dbReference>
<evidence type="ECO:0000256" key="2">
    <source>
        <dbReference type="ARBA" id="ARBA00012254"/>
    </source>
</evidence>
<dbReference type="Gene3D" id="3.40.50.170">
    <property type="entry name" value="Formyl transferase, N-terminal domain"/>
    <property type="match status" value="1"/>
</dbReference>
<name>A0A2G9Z2Y3_9BACT</name>
<gene>
    <name evidence="6" type="ORF">COX34_00775</name>
</gene>
<dbReference type="InterPro" id="IPR002376">
    <property type="entry name" value="Formyl_transf_N"/>
</dbReference>
<evidence type="ECO:0000256" key="4">
    <source>
        <dbReference type="ARBA" id="ARBA00022755"/>
    </source>
</evidence>
<sequence length="233" mass="26801">MLRIINLISGTGSTNLAIIEAESPRGKLYGLAETVAMIFSNPKSEGIEKAREEGFPADDTWVVNPDKENLINQLLKILDKYKPDYFHQLGWMPLTPLEVIKHYNGLNQHLGPGGKWMYGVRRIYAHMRFCEMIGEKRPIPVFCQRVAPRYDEGNVIYVQYENILPGETPEEASERLLNIEHQVQIEALRRLATNSYKVQPVPKITLNPEEEKILFEAKKEAHDKYPPKDTRTK</sequence>
<dbReference type="EMBL" id="PCRS01000011">
    <property type="protein sequence ID" value="PIP25061.1"/>
    <property type="molecule type" value="Genomic_DNA"/>
</dbReference>
<dbReference type="PANTHER" id="PTHR43369">
    <property type="entry name" value="PHOSPHORIBOSYLGLYCINAMIDE FORMYLTRANSFERASE"/>
    <property type="match status" value="1"/>
</dbReference>
<evidence type="ECO:0000259" key="5">
    <source>
        <dbReference type="Pfam" id="PF00551"/>
    </source>
</evidence>
<dbReference type="AlphaFoldDB" id="A0A2G9Z2Y3"/>
<protein>
    <recommendedName>
        <fullName evidence="2">phosphoribosylglycinamide formyltransferase 1</fullName>
        <ecNumber evidence="2">2.1.2.2</ecNumber>
    </recommendedName>
</protein>
<dbReference type="GO" id="GO:0006189">
    <property type="term" value="P:'de novo' IMP biosynthetic process"/>
    <property type="evidence" value="ECO:0007669"/>
    <property type="project" value="TreeGrafter"/>
</dbReference>
<evidence type="ECO:0000256" key="1">
    <source>
        <dbReference type="ARBA" id="ARBA00005054"/>
    </source>
</evidence>
<reference evidence="6 7" key="1">
    <citation type="submission" date="2017-09" db="EMBL/GenBank/DDBJ databases">
        <title>Depth-based differentiation of microbial function through sediment-hosted aquifers and enrichment of novel symbionts in the deep terrestrial subsurface.</title>
        <authorList>
            <person name="Probst A.J."/>
            <person name="Ladd B."/>
            <person name="Jarett J.K."/>
            <person name="Geller-Mcgrath D.E."/>
            <person name="Sieber C.M."/>
            <person name="Emerson J.B."/>
            <person name="Anantharaman K."/>
            <person name="Thomas B.C."/>
            <person name="Malmstrom R."/>
            <person name="Stieglmeier M."/>
            <person name="Klingl A."/>
            <person name="Woyke T."/>
            <person name="Ryan C.M."/>
            <person name="Banfield J.F."/>
        </authorList>
    </citation>
    <scope>NUCLEOTIDE SEQUENCE [LARGE SCALE GENOMIC DNA]</scope>
    <source>
        <strain evidence="6">CG23_combo_of_CG06-09_8_20_14_all_36_12</strain>
    </source>
</reference>
<dbReference type="Pfam" id="PF00551">
    <property type="entry name" value="Formyl_trans_N"/>
    <property type="match status" value="1"/>
</dbReference>
<evidence type="ECO:0000313" key="7">
    <source>
        <dbReference type="Proteomes" id="UP000228681"/>
    </source>
</evidence>
<evidence type="ECO:0000313" key="6">
    <source>
        <dbReference type="EMBL" id="PIP25061.1"/>
    </source>
</evidence>
<keyword evidence="4" id="KW-0658">Purine biosynthesis</keyword>
<dbReference type="InterPro" id="IPR036477">
    <property type="entry name" value="Formyl_transf_N_sf"/>
</dbReference>
<dbReference type="GO" id="GO:0005737">
    <property type="term" value="C:cytoplasm"/>
    <property type="evidence" value="ECO:0007669"/>
    <property type="project" value="TreeGrafter"/>
</dbReference>
<comment type="caution">
    <text evidence="6">The sequence shown here is derived from an EMBL/GenBank/DDBJ whole genome shotgun (WGS) entry which is preliminary data.</text>
</comment>
<organism evidence="6 7">
    <name type="scientific">Candidatus Nealsonbacteria bacterium CG23_combo_of_CG06-09_8_20_14_all_36_12</name>
    <dbReference type="NCBI Taxonomy" id="1974718"/>
    <lineage>
        <taxon>Bacteria</taxon>
        <taxon>Candidatus Nealsoniibacteriota</taxon>
    </lineage>
</organism>
<evidence type="ECO:0000256" key="3">
    <source>
        <dbReference type="ARBA" id="ARBA00022679"/>
    </source>
</evidence>